<comment type="caution">
    <text evidence="1">The sequence shown here is derived from an EMBL/GenBank/DDBJ whole genome shotgun (WGS) entry which is preliminary data.</text>
</comment>
<dbReference type="AlphaFoldDB" id="A0A0G1KPE9"/>
<evidence type="ECO:0000313" key="1">
    <source>
        <dbReference type="EMBL" id="KKT85360.1"/>
    </source>
</evidence>
<dbReference type="Proteomes" id="UP000034797">
    <property type="component" value="Unassembled WGS sequence"/>
</dbReference>
<name>A0A0G1KPE9_9BACT</name>
<proteinExistence type="predicted"/>
<accession>A0A0G1KPE9</accession>
<reference evidence="1 2" key="1">
    <citation type="journal article" date="2015" name="Nature">
        <title>rRNA introns, odd ribosomes, and small enigmatic genomes across a large radiation of phyla.</title>
        <authorList>
            <person name="Brown C.T."/>
            <person name="Hug L.A."/>
            <person name="Thomas B.C."/>
            <person name="Sharon I."/>
            <person name="Castelle C.J."/>
            <person name="Singh A."/>
            <person name="Wilkins M.J."/>
            <person name="Williams K.H."/>
            <person name="Banfield J.F."/>
        </authorList>
    </citation>
    <scope>NUCLEOTIDE SEQUENCE [LARGE SCALE GENOMIC DNA]</scope>
</reference>
<gene>
    <name evidence="1" type="ORF">UW84_C0034G0004</name>
</gene>
<dbReference type="EMBL" id="LCJW01000034">
    <property type="protein sequence ID" value="KKT85360.1"/>
    <property type="molecule type" value="Genomic_DNA"/>
</dbReference>
<organism evidence="1 2">
    <name type="scientific">Candidatus Collierbacteria bacterium GW2011_GWA2_44_99</name>
    <dbReference type="NCBI Taxonomy" id="1618380"/>
    <lineage>
        <taxon>Bacteria</taxon>
        <taxon>Candidatus Collieribacteriota</taxon>
    </lineage>
</organism>
<protein>
    <submittedName>
        <fullName evidence="1">Uncharacterized protein</fullName>
    </submittedName>
</protein>
<sequence length="145" mass="16802">MGNMQERLKGVYIKPKGEVGSWISKKTASNPFDELKKTLKPDGSLSPRRTEDLLVEQENLIQAKIIIFESVAHHMLAEGGEKYLEVHLKNFHDSWDKLFIRYGTMMVLALKELANDMNFLRPDGEIKKAVLGRKIREMKKRFKDQ</sequence>
<evidence type="ECO:0000313" key="2">
    <source>
        <dbReference type="Proteomes" id="UP000034797"/>
    </source>
</evidence>